<evidence type="ECO:0000313" key="3">
    <source>
        <dbReference type="EMBL" id="KAI5062562.1"/>
    </source>
</evidence>
<evidence type="ECO:0000256" key="1">
    <source>
        <dbReference type="SAM" id="MobiDB-lite"/>
    </source>
</evidence>
<feature type="compositionally biased region" description="Basic and acidic residues" evidence="1">
    <location>
        <begin position="101"/>
        <end position="113"/>
    </location>
</feature>
<feature type="transmembrane region" description="Helical" evidence="2">
    <location>
        <begin position="245"/>
        <end position="265"/>
    </location>
</feature>
<keyword evidence="2" id="KW-0472">Membrane</keyword>
<feature type="region of interest" description="Disordered" evidence="1">
    <location>
        <begin position="93"/>
        <end position="130"/>
    </location>
</feature>
<comment type="caution">
    <text evidence="3">The sequence shown here is derived from an EMBL/GenBank/DDBJ whole genome shotgun (WGS) entry which is preliminary data.</text>
</comment>
<dbReference type="PANTHER" id="PTHR37222:SF1">
    <property type="entry name" value="OS02G0718000 PROTEIN"/>
    <property type="match status" value="1"/>
</dbReference>
<name>A0A9D4U7R8_ADICA</name>
<keyword evidence="2" id="KW-0812">Transmembrane</keyword>
<dbReference type="EMBL" id="JABFUD020000022">
    <property type="protein sequence ID" value="KAI5062562.1"/>
    <property type="molecule type" value="Genomic_DNA"/>
</dbReference>
<keyword evidence="2" id="KW-1133">Transmembrane helix</keyword>
<accession>A0A9D4U7R8</accession>
<sequence>MLRGLFNQARSRKLPVCTEQALTYRCIYEPTIATNANCNHWHQSTAASALCTPPAICLHNVFHSCSNVDHSTRKSNYFVDPSSVLTLGKAGKTYSSSSNVKESRSESEGETNPKDASTQPDNHEEMVGSGADVEVPPLVRELRQAQQDMMVNMKRCSYVLFAVGAVHLVWGGGMFLALKPPLDHAVMIEVCMSSVVFCGLAYQLKQAGKPIQFFANVQEYGRMGTIFLSQQITRMAGAFFHRGRGIAFVTSLTIGAHLLSCIIFLL</sequence>
<dbReference type="PANTHER" id="PTHR37222">
    <property type="entry name" value="OS02G0718000 PROTEIN"/>
    <property type="match status" value="1"/>
</dbReference>
<proteinExistence type="predicted"/>
<evidence type="ECO:0000313" key="4">
    <source>
        <dbReference type="Proteomes" id="UP000886520"/>
    </source>
</evidence>
<evidence type="ECO:0000256" key="2">
    <source>
        <dbReference type="SAM" id="Phobius"/>
    </source>
</evidence>
<feature type="transmembrane region" description="Helical" evidence="2">
    <location>
        <begin position="158"/>
        <end position="178"/>
    </location>
</feature>
<dbReference type="Proteomes" id="UP000886520">
    <property type="component" value="Chromosome 22"/>
</dbReference>
<dbReference type="AlphaFoldDB" id="A0A9D4U7R8"/>
<organism evidence="3 4">
    <name type="scientific">Adiantum capillus-veneris</name>
    <name type="common">Maidenhair fern</name>
    <dbReference type="NCBI Taxonomy" id="13818"/>
    <lineage>
        <taxon>Eukaryota</taxon>
        <taxon>Viridiplantae</taxon>
        <taxon>Streptophyta</taxon>
        <taxon>Embryophyta</taxon>
        <taxon>Tracheophyta</taxon>
        <taxon>Polypodiopsida</taxon>
        <taxon>Polypodiidae</taxon>
        <taxon>Polypodiales</taxon>
        <taxon>Pteridineae</taxon>
        <taxon>Pteridaceae</taxon>
        <taxon>Vittarioideae</taxon>
        <taxon>Adiantum</taxon>
    </lineage>
</organism>
<dbReference type="OrthoDB" id="1968169at2759"/>
<gene>
    <name evidence="3" type="ORF">GOP47_0023101</name>
</gene>
<protein>
    <submittedName>
        <fullName evidence="3">Uncharacterized protein</fullName>
    </submittedName>
</protein>
<keyword evidence="4" id="KW-1185">Reference proteome</keyword>
<reference evidence="3" key="1">
    <citation type="submission" date="2021-01" db="EMBL/GenBank/DDBJ databases">
        <title>Adiantum capillus-veneris genome.</title>
        <authorList>
            <person name="Fang Y."/>
            <person name="Liao Q."/>
        </authorList>
    </citation>
    <scope>NUCLEOTIDE SEQUENCE</scope>
    <source>
        <strain evidence="3">H3</strain>
        <tissue evidence="3">Leaf</tissue>
    </source>
</reference>